<dbReference type="SUPFAM" id="SSF54695">
    <property type="entry name" value="POZ domain"/>
    <property type="match status" value="1"/>
</dbReference>
<dbReference type="AlphaFoldDB" id="A0AAV7YKM1"/>
<proteinExistence type="predicted"/>
<dbReference type="CDD" id="cd18186">
    <property type="entry name" value="BTB_POZ_ZBTB_KLHL-like"/>
    <property type="match status" value="1"/>
</dbReference>
<comment type="caution">
    <text evidence="3">The sequence shown here is derived from an EMBL/GenBank/DDBJ whole genome shotgun (WGS) entry which is preliminary data.</text>
</comment>
<evidence type="ECO:0000313" key="4">
    <source>
        <dbReference type="Proteomes" id="UP001146793"/>
    </source>
</evidence>
<evidence type="ECO:0000313" key="3">
    <source>
        <dbReference type="EMBL" id="KAJ3430392.1"/>
    </source>
</evidence>
<dbReference type="Gene3D" id="2.130.10.30">
    <property type="entry name" value="Regulator of chromosome condensation 1/beta-lactamase-inhibitor protein II"/>
    <property type="match status" value="1"/>
</dbReference>
<dbReference type="PANTHER" id="PTHR45982:SF1">
    <property type="entry name" value="REGULATOR OF CHROMOSOME CONDENSATION"/>
    <property type="match status" value="1"/>
</dbReference>
<dbReference type="Pfam" id="PF00651">
    <property type="entry name" value="BTB"/>
    <property type="match status" value="1"/>
</dbReference>
<dbReference type="EMBL" id="JANTQA010000051">
    <property type="protein sequence ID" value="KAJ3430392.1"/>
    <property type="molecule type" value="Genomic_DNA"/>
</dbReference>
<feature type="domain" description="BTB" evidence="2">
    <location>
        <begin position="463"/>
        <end position="543"/>
    </location>
</feature>
<dbReference type="InterPro" id="IPR000210">
    <property type="entry name" value="BTB/POZ_dom"/>
</dbReference>
<name>A0AAV7YKM1_9EUKA</name>
<dbReference type="PANTHER" id="PTHR45982">
    <property type="entry name" value="REGULATOR OF CHROMOSOME CONDENSATION"/>
    <property type="match status" value="1"/>
</dbReference>
<dbReference type="PROSITE" id="PS50012">
    <property type="entry name" value="RCC1_3"/>
    <property type="match status" value="1"/>
</dbReference>
<dbReference type="InterPro" id="IPR000408">
    <property type="entry name" value="Reg_chr_condens"/>
</dbReference>
<reference evidence="3" key="1">
    <citation type="submission" date="2022-08" db="EMBL/GenBank/DDBJ databases">
        <title>Novel sulphate-reducing endosymbionts in the free-living metamonad Anaeramoeba.</title>
        <authorList>
            <person name="Jerlstrom-Hultqvist J."/>
            <person name="Cepicka I."/>
            <person name="Gallot-Lavallee L."/>
            <person name="Salas-Leiva D."/>
            <person name="Curtis B.A."/>
            <person name="Zahonova K."/>
            <person name="Pipaliya S."/>
            <person name="Dacks J."/>
            <person name="Roger A.J."/>
        </authorList>
    </citation>
    <scope>NUCLEOTIDE SEQUENCE</scope>
    <source>
        <strain evidence="3">Busselton2</strain>
    </source>
</reference>
<gene>
    <name evidence="3" type="ORF">M0812_23398</name>
</gene>
<dbReference type="Proteomes" id="UP001146793">
    <property type="component" value="Unassembled WGS sequence"/>
</dbReference>
<dbReference type="InterPro" id="IPR009091">
    <property type="entry name" value="RCC1/BLIP-II"/>
</dbReference>
<dbReference type="InterPro" id="IPR011333">
    <property type="entry name" value="SKP1/BTB/POZ_sf"/>
</dbReference>
<dbReference type="PROSITE" id="PS50097">
    <property type="entry name" value="BTB"/>
    <property type="match status" value="1"/>
</dbReference>
<sequence length="583" mass="67395">MIYNTELFYIKQSTSNFPFQQEKLFENENKKFDIVKSKFEHQAEQIAFGENEAIWFTKENKFYSTKPNQAECVLFENPNSDPIKMVCSGFKHHLIVTLSGRVFLFGNLSHNQIRGQKTSWTTPEEILFFKKKNLQVVDVQLGEWFLIFLCSNSEMYGSVGGVEGLVVAQNKQLLDPKRYTNEKKVLHIVAENVRMISKGCATRCVFYLTNDNRLFSSGDTPKKSLGSKVTSKEPIEIKGLDNSKIRLITTGYQHTLILIGDSELYSCGEKGSCGFMEDTPEFKKLDYFNNIYIKDVVTAIYCSLVLSNDNSLYYWGNWVTGGNNHNITKIKLDQTFLEKNIVLASGSHTLYFYTVAETINEDFKQFYKAKEFTDIEINGFKAHKTILECRLNSKITKIVNILEKESKENISGILNWCYKSEVTITKREEIMKILKNFGITDLSKKTIINDLKLLYKDEDSKNFSILVAIDDDEDGEYIDEEEEEYEEIPVHKSILLARSGLFREMFRNTNQESNSVKDFSKKTIESIEILIKYLYTNKIELTADDDPELIVEELSDAVEYYQLNESGNFSLQLEQIKRIFLKK</sequence>
<dbReference type="InterPro" id="IPR051553">
    <property type="entry name" value="Ran_GTPase-activating"/>
</dbReference>
<accession>A0AAV7YKM1</accession>
<evidence type="ECO:0000259" key="2">
    <source>
        <dbReference type="PROSITE" id="PS50097"/>
    </source>
</evidence>
<evidence type="ECO:0000256" key="1">
    <source>
        <dbReference type="PROSITE-ProRule" id="PRU00235"/>
    </source>
</evidence>
<dbReference type="SUPFAM" id="SSF50985">
    <property type="entry name" value="RCC1/BLIP-II"/>
    <property type="match status" value="1"/>
</dbReference>
<dbReference type="Gene3D" id="3.30.710.10">
    <property type="entry name" value="Potassium Channel Kv1.1, Chain A"/>
    <property type="match status" value="1"/>
</dbReference>
<protein>
    <submittedName>
        <fullName evidence="3">Claret isoform a</fullName>
    </submittedName>
</protein>
<organism evidence="3 4">
    <name type="scientific">Anaeramoeba flamelloides</name>
    <dbReference type="NCBI Taxonomy" id="1746091"/>
    <lineage>
        <taxon>Eukaryota</taxon>
        <taxon>Metamonada</taxon>
        <taxon>Anaeramoebidae</taxon>
        <taxon>Anaeramoeba</taxon>
    </lineage>
</organism>
<feature type="repeat" description="RCC1" evidence="1">
    <location>
        <begin position="212"/>
        <end position="261"/>
    </location>
</feature>